<dbReference type="Gene3D" id="3.20.20.140">
    <property type="entry name" value="Metal-dependent hydrolases"/>
    <property type="match status" value="2"/>
</dbReference>
<dbReference type="InterPro" id="IPR006680">
    <property type="entry name" value="Amidohydro-rel"/>
</dbReference>
<dbReference type="Gene3D" id="2.30.40.10">
    <property type="entry name" value="Urease, subunit C, domain 1"/>
    <property type="match status" value="2"/>
</dbReference>
<evidence type="ECO:0000256" key="1">
    <source>
        <dbReference type="ARBA" id="ARBA00022801"/>
    </source>
</evidence>
<dbReference type="SUPFAM" id="SSF51556">
    <property type="entry name" value="Metallo-dependent hydrolases"/>
    <property type="match status" value="1"/>
</dbReference>
<keyword evidence="4" id="KW-1185">Reference proteome</keyword>
<evidence type="ECO:0000259" key="2">
    <source>
        <dbReference type="Pfam" id="PF01979"/>
    </source>
</evidence>
<accession>A0A4R8DSZ8</accession>
<protein>
    <submittedName>
        <fullName evidence="3">Cytosine/adenosine deaminase-related metal-dependent hydrolase</fullName>
    </submittedName>
</protein>
<organism evidence="3 4">
    <name type="scientific">Dinghuibacter silviterrae</name>
    <dbReference type="NCBI Taxonomy" id="1539049"/>
    <lineage>
        <taxon>Bacteria</taxon>
        <taxon>Pseudomonadati</taxon>
        <taxon>Bacteroidota</taxon>
        <taxon>Chitinophagia</taxon>
        <taxon>Chitinophagales</taxon>
        <taxon>Chitinophagaceae</taxon>
        <taxon>Dinghuibacter</taxon>
    </lineage>
</organism>
<dbReference type="Proteomes" id="UP000294498">
    <property type="component" value="Unassembled WGS sequence"/>
</dbReference>
<comment type="caution">
    <text evidence="3">The sequence shown here is derived from an EMBL/GenBank/DDBJ whole genome shotgun (WGS) entry which is preliminary data.</text>
</comment>
<dbReference type="InterPro" id="IPR011059">
    <property type="entry name" value="Metal-dep_hydrolase_composite"/>
</dbReference>
<dbReference type="OrthoDB" id="9807210at2"/>
<sequence length="548" mass="59166">MIVSSTKPLALIGALWDPAIGETEKVVLIENGKIAQLLEGTAAVPPGFTPIRLPPGTVMFPGLINLHTHTTYNILPIWDSGQVWKNRFQWRNNPAYKQNIGGLLDYIQKNWQHDPDPHFVAAVAQKATNNTPAETTAAVETAAAAALAAAVAQVNLAYAVISEIQAVAGGTTLIQETANLDQEPAGERSFIIRNTGDQTDLQIAGTQQVFSVVDFYRPDVLPDGTAGQDTSAWTPVQQQSYTDFVQSVNSGNVPYYTTLVHLGEGKSGLLKNSTPDPYSQKEVTLFFQSLASDIKDNGSLSKAHLALTHGCGIDPDHQAQTMTAGAISLIWSPVSNLLLYLDTTDVRKLMAHGINICLGSDWSPSGSKHVLDEVKFAGFVSDLLGWGLNNKDLFAMATVNGAKALGVPEAGILRTGGDADLFVFKKVNPKEEALDALLAGDDSDVEFVMVNGRIVFGRTAYFQELGVDFQGFPASEGAGVAQRGVSINSSLSFDLVRSLEIIDTLFERYCTSVLQQPQMKRTRFLASDDAAYMGKMEALKKKLQSLYL</sequence>
<dbReference type="RefSeq" id="WP_133992287.1">
    <property type="nucleotide sequence ID" value="NZ_SODV01000001.1"/>
</dbReference>
<dbReference type="PANTHER" id="PTHR43794">
    <property type="entry name" value="AMINOHYDROLASE SSNA-RELATED"/>
    <property type="match status" value="1"/>
</dbReference>
<dbReference type="PANTHER" id="PTHR43794:SF11">
    <property type="entry name" value="AMIDOHYDROLASE-RELATED DOMAIN-CONTAINING PROTEIN"/>
    <property type="match status" value="1"/>
</dbReference>
<reference evidence="3 4" key="1">
    <citation type="submission" date="2019-03" db="EMBL/GenBank/DDBJ databases">
        <title>Genomic Encyclopedia of Type Strains, Phase IV (KMG-IV): sequencing the most valuable type-strain genomes for metagenomic binning, comparative biology and taxonomic classification.</title>
        <authorList>
            <person name="Goeker M."/>
        </authorList>
    </citation>
    <scope>NUCLEOTIDE SEQUENCE [LARGE SCALE GENOMIC DNA]</scope>
    <source>
        <strain evidence="3 4">DSM 100059</strain>
    </source>
</reference>
<dbReference type="EMBL" id="SODV01000001">
    <property type="protein sequence ID" value="TDX00535.1"/>
    <property type="molecule type" value="Genomic_DNA"/>
</dbReference>
<feature type="domain" description="Amidohydrolase-related" evidence="2">
    <location>
        <begin position="294"/>
        <end position="455"/>
    </location>
</feature>
<proteinExistence type="predicted"/>
<dbReference type="AlphaFoldDB" id="A0A4R8DSZ8"/>
<dbReference type="InterPro" id="IPR032466">
    <property type="entry name" value="Metal_Hydrolase"/>
</dbReference>
<evidence type="ECO:0000313" key="4">
    <source>
        <dbReference type="Proteomes" id="UP000294498"/>
    </source>
</evidence>
<dbReference type="Pfam" id="PF01979">
    <property type="entry name" value="Amidohydro_1"/>
    <property type="match status" value="1"/>
</dbReference>
<dbReference type="SUPFAM" id="SSF51338">
    <property type="entry name" value="Composite domain of metallo-dependent hydrolases"/>
    <property type="match status" value="1"/>
</dbReference>
<name>A0A4R8DSZ8_9BACT</name>
<keyword evidence="1 3" id="KW-0378">Hydrolase</keyword>
<dbReference type="GO" id="GO:0016810">
    <property type="term" value="F:hydrolase activity, acting on carbon-nitrogen (but not peptide) bonds"/>
    <property type="evidence" value="ECO:0007669"/>
    <property type="project" value="InterPro"/>
</dbReference>
<dbReference type="InterPro" id="IPR050287">
    <property type="entry name" value="MTA/SAH_deaminase"/>
</dbReference>
<gene>
    <name evidence="3" type="ORF">EDB95_1560</name>
</gene>
<evidence type="ECO:0000313" key="3">
    <source>
        <dbReference type="EMBL" id="TDX00535.1"/>
    </source>
</evidence>